<sequence>MKRFFNQLLRNISLSRDTNTTLCTTTTTPTKISPLEIPLILDLIFSYLDDHTCRYRVALVCRQWFLRQQNQFSRTITFGDFWTDKQVALFYTKLPGAGRLECVLHFDSLRGIDTKNIRVLLERYQGDYQRQLEKRNQIAINKRKPTLYSFDSLRAISISVGVQYGTTIDSIPFPPSLTSLELTFMFCLSNGESFGKIMRTCPLLEILSLEVEERSSRPMSQITLDQELHPKPLPLQHLKLRNVYFAQADLESLLLFTPRIKSLKLIGLDTHHRPKYDWTRLLEHIKALRVTLEDVYFFEYGQQSHLDIMPRLGEICPTIWDWTLWAPDVTPSFLQELTLRTSFVTTLELFWEPMDYDYAALCCSNELKHAPRLIHKYLCTSSQLVHLKSLKTVIRPEFMDLFNRRVPHGDPLDLPTSPAPALWVCRGLETLHVELHDRHCSRILFGYVSRVLPQLQELFVRIPEVCKPDEDSPFIYPVMHVNLQGGLCLLSRLKLLRRLRVASTSHEFKVTDGCSKMALNWMLPSGRNGKFKRQRRDELKSWRVRRDEEDQRETMRSLQQQQPPKLEKEADAEIWSQLRNLGLLLDVEEVVKEIDAGGFEPLPSLEKLSFSLNTLGMKHPEVELKNVFRDRKK</sequence>
<dbReference type="OrthoDB" id="2390122at2759"/>
<comment type="caution">
    <text evidence="1">The sequence shown here is derived from an EMBL/GenBank/DDBJ whole genome shotgun (WGS) entry which is preliminary data.</text>
</comment>
<name>A0A9P7Y5X4_9FUNG</name>
<evidence type="ECO:0000313" key="1">
    <source>
        <dbReference type="EMBL" id="KAG9072918.1"/>
    </source>
</evidence>
<dbReference type="Proteomes" id="UP000707451">
    <property type="component" value="Unassembled WGS sequence"/>
</dbReference>
<keyword evidence="2" id="KW-1185">Reference proteome</keyword>
<proteinExistence type="predicted"/>
<gene>
    <name evidence="1" type="ORF">KI688_000699</name>
</gene>
<dbReference type="AlphaFoldDB" id="A0A9P7Y5X4"/>
<organism evidence="1 2">
    <name type="scientific">Linnemannia hyalina</name>
    <dbReference type="NCBI Taxonomy" id="64524"/>
    <lineage>
        <taxon>Eukaryota</taxon>
        <taxon>Fungi</taxon>
        <taxon>Fungi incertae sedis</taxon>
        <taxon>Mucoromycota</taxon>
        <taxon>Mortierellomycotina</taxon>
        <taxon>Mortierellomycetes</taxon>
        <taxon>Mortierellales</taxon>
        <taxon>Mortierellaceae</taxon>
        <taxon>Linnemannia</taxon>
    </lineage>
</organism>
<dbReference type="Gene3D" id="1.20.1280.50">
    <property type="match status" value="1"/>
</dbReference>
<evidence type="ECO:0008006" key="3">
    <source>
        <dbReference type="Google" id="ProtNLM"/>
    </source>
</evidence>
<accession>A0A9P7Y5X4</accession>
<evidence type="ECO:0000313" key="2">
    <source>
        <dbReference type="Proteomes" id="UP000707451"/>
    </source>
</evidence>
<dbReference type="EMBL" id="JAHRHY010000001">
    <property type="protein sequence ID" value="KAG9072918.1"/>
    <property type="molecule type" value="Genomic_DNA"/>
</dbReference>
<reference evidence="1" key="1">
    <citation type="submission" date="2021-06" db="EMBL/GenBank/DDBJ databases">
        <title>Genome Sequence of Mortierella hyaline Strain SCG-10, a Cold-Adapted, Nitrate-Reducing Fungus Isolated from Soil in Minnesota, USA.</title>
        <authorList>
            <person name="Aldossari N."/>
        </authorList>
    </citation>
    <scope>NUCLEOTIDE SEQUENCE</scope>
    <source>
        <strain evidence="1">SCG-10</strain>
    </source>
</reference>
<protein>
    <recommendedName>
        <fullName evidence="3">F-box domain-containing protein</fullName>
    </recommendedName>
</protein>